<dbReference type="GO" id="GO:0005576">
    <property type="term" value="C:extracellular region"/>
    <property type="evidence" value="ECO:0007669"/>
    <property type="project" value="UniProtKB-SubCell"/>
</dbReference>
<comment type="subcellular location">
    <subcellularLocation>
        <location evidence="1">Secreted</location>
    </subcellularLocation>
</comment>
<evidence type="ECO:0000256" key="1">
    <source>
        <dbReference type="ARBA" id="ARBA00004613"/>
    </source>
</evidence>
<gene>
    <name evidence="6" type="ORF">U9M48_022616</name>
</gene>
<dbReference type="SUPFAM" id="SSF50685">
    <property type="entry name" value="Barwin-like endoglucanases"/>
    <property type="match status" value="1"/>
</dbReference>
<reference evidence="6 7" key="1">
    <citation type="submission" date="2024-02" db="EMBL/GenBank/DDBJ databases">
        <title>High-quality chromosome-scale genome assembly of Pensacola bahiagrass (Paspalum notatum Flugge var. saurae).</title>
        <authorList>
            <person name="Vega J.M."/>
            <person name="Podio M."/>
            <person name="Orjuela J."/>
            <person name="Siena L.A."/>
            <person name="Pessino S.C."/>
            <person name="Combes M.C."/>
            <person name="Mariac C."/>
            <person name="Albertini E."/>
            <person name="Pupilli F."/>
            <person name="Ortiz J.P.A."/>
            <person name="Leblanc O."/>
        </authorList>
    </citation>
    <scope>NUCLEOTIDE SEQUENCE [LARGE SCALE GENOMIC DNA]</scope>
    <source>
        <strain evidence="6">R1</strain>
        <tissue evidence="6">Leaf</tissue>
    </source>
</reference>
<keyword evidence="7" id="KW-1185">Reference proteome</keyword>
<evidence type="ECO:0000256" key="5">
    <source>
        <dbReference type="SAM" id="SignalP"/>
    </source>
</evidence>
<accession>A0AAQ3TLD5</accession>
<feature type="chain" id="PRO_5043056197" description="Ripening-related protein 1" evidence="5">
    <location>
        <begin position="28"/>
        <end position="194"/>
    </location>
</feature>
<evidence type="ECO:0000256" key="3">
    <source>
        <dbReference type="ARBA" id="ARBA00022525"/>
    </source>
</evidence>
<name>A0AAQ3TLD5_PASNO</name>
<dbReference type="AlphaFoldDB" id="A0AAQ3TLD5"/>
<comment type="similarity">
    <text evidence="2">Belongs to the kiwellin family.</text>
</comment>
<evidence type="ECO:0000256" key="4">
    <source>
        <dbReference type="ARBA" id="ARBA00022729"/>
    </source>
</evidence>
<keyword evidence="4 5" id="KW-0732">Signal</keyword>
<proteinExistence type="inferred from homology"/>
<dbReference type="Pfam" id="PF24300">
    <property type="entry name" value="KWL1"/>
    <property type="match status" value="1"/>
</dbReference>
<sequence>MSSTSSLLLVLALAGLLLVTFPSVCDSSAAPAARHHVNKCRPSGRLQGPDTGHTCGECCRPGHFYPTYRCSPLVTTHTKAIMTINDFSEGGDGGGPSECDGKYHSNTERVVALSTGWYHKGKRCHKDIRINARGRSVLAKVVDECDSMHGCDDEHAYQPPCRPNIVDASKAVWDALGIHDAEDIGEYDITWSDA</sequence>
<dbReference type="EMBL" id="CP144749">
    <property type="protein sequence ID" value="WVZ74437.1"/>
    <property type="molecule type" value="Genomic_DNA"/>
</dbReference>
<dbReference type="CDD" id="cd22270">
    <property type="entry name" value="DPBB_kiwellin-like"/>
    <property type="match status" value="1"/>
</dbReference>
<keyword evidence="3" id="KW-0964">Secreted</keyword>
<evidence type="ECO:0000313" key="6">
    <source>
        <dbReference type="EMBL" id="WVZ74437.1"/>
    </source>
</evidence>
<dbReference type="InterPro" id="IPR036908">
    <property type="entry name" value="RlpA-like_sf"/>
</dbReference>
<dbReference type="Proteomes" id="UP001341281">
    <property type="component" value="Chromosome 05"/>
</dbReference>
<evidence type="ECO:0000256" key="2">
    <source>
        <dbReference type="ARBA" id="ARBA00005592"/>
    </source>
</evidence>
<evidence type="ECO:0000313" key="7">
    <source>
        <dbReference type="Proteomes" id="UP001341281"/>
    </source>
</evidence>
<dbReference type="InterPro" id="IPR039271">
    <property type="entry name" value="Kiwellin-like"/>
</dbReference>
<organism evidence="6 7">
    <name type="scientific">Paspalum notatum var. saurae</name>
    <dbReference type="NCBI Taxonomy" id="547442"/>
    <lineage>
        <taxon>Eukaryota</taxon>
        <taxon>Viridiplantae</taxon>
        <taxon>Streptophyta</taxon>
        <taxon>Embryophyta</taxon>
        <taxon>Tracheophyta</taxon>
        <taxon>Spermatophyta</taxon>
        <taxon>Magnoliopsida</taxon>
        <taxon>Liliopsida</taxon>
        <taxon>Poales</taxon>
        <taxon>Poaceae</taxon>
        <taxon>PACMAD clade</taxon>
        <taxon>Panicoideae</taxon>
        <taxon>Andropogonodae</taxon>
        <taxon>Paspaleae</taxon>
        <taxon>Paspalinae</taxon>
        <taxon>Paspalum</taxon>
    </lineage>
</organism>
<feature type="signal peptide" evidence="5">
    <location>
        <begin position="1"/>
        <end position="27"/>
    </location>
</feature>
<dbReference type="Gene3D" id="2.40.40.10">
    <property type="entry name" value="RlpA-like domain"/>
    <property type="match status" value="1"/>
</dbReference>
<protein>
    <recommendedName>
        <fullName evidence="8">Ripening-related protein 1</fullName>
    </recommendedName>
</protein>
<dbReference type="PANTHER" id="PTHR33191:SF36">
    <property type="entry name" value="RIPENING-RELATED PROTEIN 1"/>
    <property type="match status" value="1"/>
</dbReference>
<evidence type="ECO:0008006" key="8">
    <source>
        <dbReference type="Google" id="ProtNLM"/>
    </source>
</evidence>
<dbReference type="PANTHER" id="PTHR33191">
    <property type="entry name" value="RIPENING-RELATED PROTEIN 2-RELATED"/>
    <property type="match status" value="1"/>
</dbReference>